<dbReference type="InterPro" id="IPR006664">
    <property type="entry name" value="OMP_bac"/>
</dbReference>
<dbReference type="SUPFAM" id="SSF103088">
    <property type="entry name" value="OmpA-like"/>
    <property type="match status" value="1"/>
</dbReference>
<proteinExistence type="predicted"/>
<dbReference type="PANTHER" id="PTHR30329">
    <property type="entry name" value="STATOR ELEMENT OF FLAGELLAR MOTOR COMPLEX"/>
    <property type="match status" value="1"/>
</dbReference>
<evidence type="ECO:0000256" key="4">
    <source>
        <dbReference type="PROSITE-ProRule" id="PRU00473"/>
    </source>
</evidence>
<dbReference type="AlphaFoldDB" id="A0A562SM06"/>
<comment type="caution">
    <text evidence="8">The sequence shown here is derived from an EMBL/GenBank/DDBJ whole genome shotgun (WGS) entry which is preliminary data.</text>
</comment>
<feature type="signal peptide" evidence="6">
    <location>
        <begin position="1"/>
        <end position="19"/>
    </location>
</feature>
<dbReference type="Gene3D" id="3.30.1330.60">
    <property type="entry name" value="OmpA-like domain"/>
    <property type="match status" value="1"/>
</dbReference>
<feature type="compositionally biased region" description="Basic and acidic residues" evidence="5">
    <location>
        <begin position="46"/>
        <end position="55"/>
    </location>
</feature>
<feature type="compositionally biased region" description="Low complexity" evidence="5">
    <location>
        <begin position="59"/>
        <end position="70"/>
    </location>
</feature>
<evidence type="ECO:0000313" key="8">
    <source>
        <dbReference type="EMBL" id="TWI81680.1"/>
    </source>
</evidence>
<dbReference type="InterPro" id="IPR050330">
    <property type="entry name" value="Bact_OuterMem_StrucFunc"/>
</dbReference>
<keyword evidence="3" id="KW-0998">Cell outer membrane</keyword>
<dbReference type="InterPro" id="IPR036737">
    <property type="entry name" value="OmpA-like_sf"/>
</dbReference>
<organism evidence="8 9">
    <name type="scientific">Lacibacter cauensis</name>
    <dbReference type="NCBI Taxonomy" id="510947"/>
    <lineage>
        <taxon>Bacteria</taxon>
        <taxon>Pseudomonadati</taxon>
        <taxon>Bacteroidota</taxon>
        <taxon>Chitinophagia</taxon>
        <taxon>Chitinophagales</taxon>
        <taxon>Chitinophagaceae</taxon>
        <taxon>Lacibacter</taxon>
    </lineage>
</organism>
<keyword evidence="6" id="KW-0732">Signal</keyword>
<dbReference type="OrthoDB" id="9800869at2"/>
<dbReference type="RefSeq" id="WP_144886864.1">
    <property type="nucleotide sequence ID" value="NZ_VLLE01000004.1"/>
</dbReference>
<dbReference type="PANTHER" id="PTHR30329:SF21">
    <property type="entry name" value="LIPOPROTEIN YIAD-RELATED"/>
    <property type="match status" value="1"/>
</dbReference>
<dbReference type="EMBL" id="VLLE01000004">
    <property type="protein sequence ID" value="TWI81680.1"/>
    <property type="molecule type" value="Genomic_DNA"/>
</dbReference>
<dbReference type="Proteomes" id="UP000316167">
    <property type="component" value="Unassembled WGS sequence"/>
</dbReference>
<evidence type="ECO:0000256" key="2">
    <source>
        <dbReference type="ARBA" id="ARBA00023136"/>
    </source>
</evidence>
<sequence>MKYRNLLLALVFVPAISNAQLNGLINKAKNKVTQRVNNKTDKAIDDALDEIEGKPKKQTPNSSNTNTETTKQPAVASYTKYDFIAGEKILYAEDFAAEAIGELPLGWNTNGTGEVVTIPNQTGKWLRLHKSFIYLSNNTKEFGDNYTIEFDMLLQLKNNGWGFPELSFGVLASGTLSTTDNSFLKDYDVNASVLTSIYPGASSPSRLKIVSQLNNGTYFSSSEKEYGELEKYYGKPVHVAVHVQKERLRIWVNETKAFDVPKAVPLEHKMNQLFFKISHTNYAENDYGLFISNLKIATGLPDTRHKLLEEGKFSTTGILFDVNAAVIKPESFGMIKEIATVLKENPTVKIRIVGHTSSDGDDAANLELSKKRAAAVKELLIKEYGIDAAVIETDGKGETQPVADNKTKEGKAANRRVEFIKL</sequence>
<dbReference type="GO" id="GO:0009279">
    <property type="term" value="C:cell outer membrane"/>
    <property type="evidence" value="ECO:0007669"/>
    <property type="project" value="UniProtKB-SubCell"/>
</dbReference>
<evidence type="ECO:0000313" key="9">
    <source>
        <dbReference type="Proteomes" id="UP000316167"/>
    </source>
</evidence>
<dbReference type="PRINTS" id="PR01021">
    <property type="entry name" value="OMPADOMAIN"/>
</dbReference>
<feature type="domain" description="OmpA-like" evidence="7">
    <location>
        <begin position="307"/>
        <end position="422"/>
    </location>
</feature>
<dbReference type="Pfam" id="PF00691">
    <property type="entry name" value="OmpA"/>
    <property type="match status" value="1"/>
</dbReference>
<keyword evidence="9" id="KW-1185">Reference proteome</keyword>
<evidence type="ECO:0000256" key="5">
    <source>
        <dbReference type="SAM" id="MobiDB-lite"/>
    </source>
</evidence>
<dbReference type="PROSITE" id="PS51123">
    <property type="entry name" value="OMPA_2"/>
    <property type="match status" value="1"/>
</dbReference>
<evidence type="ECO:0000259" key="7">
    <source>
        <dbReference type="PROSITE" id="PS51123"/>
    </source>
</evidence>
<dbReference type="CDD" id="cd07185">
    <property type="entry name" value="OmpA_C-like"/>
    <property type="match status" value="1"/>
</dbReference>
<dbReference type="InterPro" id="IPR006665">
    <property type="entry name" value="OmpA-like"/>
</dbReference>
<comment type="subcellular location">
    <subcellularLocation>
        <location evidence="1">Cell outer membrane</location>
    </subcellularLocation>
</comment>
<evidence type="ECO:0000256" key="3">
    <source>
        <dbReference type="ARBA" id="ARBA00023237"/>
    </source>
</evidence>
<evidence type="ECO:0000256" key="6">
    <source>
        <dbReference type="SAM" id="SignalP"/>
    </source>
</evidence>
<name>A0A562SM06_9BACT</name>
<reference evidence="8 9" key="1">
    <citation type="journal article" date="2015" name="Stand. Genomic Sci.">
        <title>Genomic Encyclopedia of Bacterial and Archaeal Type Strains, Phase III: the genomes of soil and plant-associated and newly described type strains.</title>
        <authorList>
            <person name="Whitman W.B."/>
            <person name="Woyke T."/>
            <person name="Klenk H.P."/>
            <person name="Zhou Y."/>
            <person name="Lilburn T.G."/>
            <person name="Beck B.J."/>
            <person name="De Vos P."/>
            <person name="Vandamme P."/>
            <person name="Eisen J.A."/>
            <person name="Garrity G."/>
            <person name="Hugenholtz P."/>
            <person name="Kyrpides N.C."/>
        </authorList>
    </citation>
    <scope>NUCLEOTIDE SEQUENCE [LARGE SCALE GENOMIC DNA]</scope>
    <source>
        <strain evidence="8 9">CGMCC 1.7271</strain>
    </source>
</reference>
<protein>
    <submittedName>
        <fullName evidence="8">OmpA family protein</fullName>
    </submittedName>
</protein>
<gene>
    <name evidence="8" type="ORF">IQ13_2699</name>
</gene>
<feature type="chain" id="PRO_5021883252" evidence="6">
    <location>
        <begin position="20"/>
        <end position="422"/>
    </location>
</feature>
<evidence type="ECO:0000256" key="1">
    <source>
        <dbReference type="ARBA" id="ARBA00004442"/>
    </source>
</evidence>
<feature type="region of interest" description="Disordered" evidence="5">
    <location>
        <begin position="46"/>
        <end position="71"/>
    </location>
</feature>
<keyword evidence="2 4" id="KW-0472">Membrane</keyword>
<accession>A0A562SM06</accession>